<name>A0AAD7MRT4_9AGAR</name>
<feature type="compositionally biased region" description="Basic and acidic residues" evidence="1">
    <location>
        <begin position="52"/>
        <end position="69"/>
    </location>
</feature>
<dbReference type="EMBL" id="JARKIB010000167">
    <property type="protein sequence ID" value="KAJ7729185.1"/>
    <property type="molecule type" value="Genomic_DNA"/>
</dbReference>
<organism evidence="2 3">
    <name type="scientific">Mycena metata</name>
    <dbReference type="NCBI Taxonomy" id="1033252"/>
    <lineage>
        <taxon>Eukaryota</taxon>
        <taxon>Fungi</taxon>
        <taxon>Dikarya</taxon>
        <taxon>Basidiomycota</taxon>
        <taxon>Agaricomycotina</taxon>
        <taxon>Agaricomycetes</taxon>
        <taxon>Agaricomycetidae</taxon>
        <taxon>Agaricales</taxon>
        <taxon>Marasmiineae</taxon>
        <taxon>Mycenaceae</taxon>
        <taxon>Mycena</taxon>
    </lineage>
</organism>
<evidence type="ECO:0000313" key="3">
    <source>
        <dbReference type="Proteomes" id="UP001215598"/>
    </source>
</evidence>
<dbReference type="Proteomes" id="UP001215598">
    <property type="component" value="Unassembled WGS sequence"/>
</dbReference>
<dbReference type="AlphaFoldDB" id="A0AAD7MRT4"/>
<comment type="caution">
    <text evidence="2">The sequence shown here is derived from an EMBL/GenBank/DDBJ whole genome shotgun (WGS) entry which is preliminary data.</text>
</comment>
<keyword evidence="3" id="KW-1185">Reference proteome</keyword>
<feature type="compositionally biased region" description="Polar residues" evidence="1">
    <location>
        <begin position="72"/>
        <end position="85"/>
    </location>
</feature>
<gene>
    <name evidence="2" type="ORF">B0H16DRAFT_1734342</name>
</gene>
<feature type="region of interest" description="Disordered" evidence="1">
    <location>
        <begin position="32"/>
        <end position="106"/>
    </location>
</feature>
<evidence type="ECO:0000313" key="2">
    <source>
        <dbReference type="EMBL" id="KAJ7729185.1"/>
    </source>
</evidence>
<sequence length="106" mass="12015">MFQHFLKVVPTHRQFRTLDGKIINTHQYSTTQCERDTHPGNAISPVFAQPKKGGEAHEEEISPLEDTRYGDGSTSYRIQNPSDLNNPRKAGSRTVRIGFSSDRTKE</sequence>
<proteinExistence type="predicted"/>
<protein>
    <submittedName>
        <fullName evidence="2">Uncharacterized protein</fullName>
    </submittedName>
</protein>
<reference evidence="2" key="1">
    <citation type="submission" date="2023-03" db="EMBL/GenBank/DDBJ databases">
        <title>Massive genome expansion in bonnet fungi (Mycena s.s.) driven by repeated elements and novel gene families across ecological guilds.</title>
        <authorList>
            <consortium name="Lawrence Berkeley National Laboratory"/>
            <person name="Harder C.B."/>
            <person name="Miyauchi S."/>
            <person name="Viragh M."/>
            <person name="Kuo A."/>
            <person name="Thoen E."/>
            <person name="Andreopoulos B."/>
            <person name="Lu D."/>
            <person name="Skrede I."/>
            <person name="Drula E."/>
            <person name="Henrissat B."/>
            <person name="Morin E."/>
            <person name="Kohler A."/>
            <person name="Barry K."/>
            <person name="LaButti K."/>
            <person name="Morin E."/>
            <person name="Salamov A."/>
            <person name="Lipzen A."/>
            <person name="Mereny Z."/>
            <person name="Hegedus B."/>
            <person name="Baldrian P."/>
            <person name="Stursova M."/>
            <person name="Weitz H."/>
            <person name="Taylor A."/>
            <person name="Grigoriev I.V."/>
            <person name="Nagy L.G."/>
            <person name="Martin F."/>
            <person name="Kauserud H."/>
        </authorList>
    </citation>
    <scope>NUCLEOTIDE SEQUENCE</scope>
    <source>
        <strain evidence="2">CBHHK182m</strain>
    </source>
</reference>
<accession>A0AAD7MRT4</accession>
<evidence type="ECO:0000256" key="1">
    <source>
        <dbReference type="SAM" id="MobiDB-lite"/>
    </source>
</evidence>